<dbReference type="SUPFAM" id="SSF52540">
    <property type="entry name" value="P-loop containing nucleoside triphosphate hydrolases"/>
    <property type="match status" value="1"/>
</dbReference>
<dbReference type="RefSeq" id="WP_135276356.1">
    <property type="nucleotide sequence ID" value="NZ_PQVH01000002.1"/>
</dbReference>
<keyword evidence="2" id="KW-0067">ATP-binding</keyword>
<gene>
    <name evidence="2" type="ORF">C3Y98_01445</name>
</gene>
<feature type="domain" description="PD-(D/E)XK endonuclease-like" evidence="1">
    <location>
        <begin position="611"/>
        <end position="857"/>
    </location>
</feature>
<evidence type="ECO:0000313" key="3">
    <source>
        <dbReference type="Proteomes" id="UP000297706"/>
    </source>
</evidence>
<dbReference type="InterPro" id="IPR027417">
    <property type="entry name" value="P-loop_NTPase"/>
</dbReference>
<dbReference type="OrthoDB" id="9761147at2"/>
<keyword evidence="2" id="KW-0378">Hydrolase</keyword>
<reference evidence="2 3" key="1">
    <citation type="submission" date="2018-02" db="EMBL/GenBank/DDBJ databases">
        <title>A novel lanthanide dependent methylotroph, Methylotenera sp. La3113.</title>
        <authorList>
            <person name="Lv H."/>
            <person name="Tani A."/>
        </authorList>
    </citation>
    <scope>NUCLEOTIDE SEQUENCE [LARGE SCALE GENOMIC DNA]</scope>
    <source>
        <strain evidence="2 3">La3113</strain>
    </source>
</reference>
<dbReference type="Gene3D" id="3.90.320.10">
    <property type="match status" value="1"/>
</dbReference>
<protein>
    <submittedName>
        <fullName evidence="2">DNA helicase</fullName>
    </submittedName>
</protein>
<keyword evidence="2" id="KW-0547">Nucleotide-binding</keyword>
<dbReference type="InterPro" id="IPR011604">
    <property type="entry name" value="PDDEXK-like_dom_sf"/>
</dbReference>
<dbReference type="Proteomes" id="UP000297706">
    <property type="component" value="Unassembled WGS sequence"/>
</dbReference>
<dbReference type="GO" id="GO:0004386">
    <property type="term" value="F:helicase activity"/>
    <property type="evidence" value="ECO:0007669"/>
    <property type="project" value="UniProtKB-KW"/>
</dbReference>
<dbReference type="EMBL" id="PQVH01000002">
    <property type="protein sequence ID" value="TFW73048.1"/>
    <property type="molecule type" value="Genomic_DNA"/>
</dbReference>
<proteinExistence type="predicted"/>
<dbReference type="InterPro" id="IPR038726">
    <property type="entry name" value="PDDEXK_AddAB-type"/>
</dbReference>
<name>A0A4Y9VUN0_9PROT</name>
<organism evidence="2 3">
    <name type="scientific">Methylotenera oryzisoli</name>
    <dbReference type="NCBI Taxonomy" id="2080758"/>
    <lineage>
        <taxon>Bacteria</taxon>
        <taxon>Pseudomonadati</taxon>
        <taxon>Pseudomonadota</taxon>
        <taxon>Betaproteobacteria</taxon>
        <taxon>Nitrosomonadales</taxon>
        <taxon>Methylophilaceae</taxon>
        <taxon>Methylotenera</taxon>
    </lineage>
</organism>
<accession>A0A4Y9VUN0</accession>
<keyword evidence="3" id="KW-1185">Reference proteome</keyword>
<sequence length="897" mass="100228">MTLKTLILCPSARLARSIQTDIAQQHLQAAQTQWHSPEVQTLSQWLEHIIEESLLTGGIAAQRSPYALSGFNEQLLWEEVVTQSLKKNAFGELFDVSGLAKAAMEANRYVVAWRLHVPSEHQAEECRQFLLWQQVFQARCSELNALESVRYLDWQLSQLADASSVLPSRIAFAGFDQTAPQEKRLREILIQRGVLVEDYTTIASETAQTQHVCLEHEDAECRAAVAWAAQYLAAQPNAVIAIVTPRLSEVRNQLADLLDDVFYPESVRPSLAAIPRRYNFSLGTPLAQQPVVQAALHLLRLVTAYQLAYADVSAMLLSPFWSASQQEADARALLDAKMREKLPAQFTLASFVVFAQKQHDDGLNLKQLLYDLNAVMAAVPSKLAHAAQWGEVLDALLEHLGWPGERTISSLEYQAINAWQKALQQLAQLDVLGRRISANQAVAYLQQICTSQVFQPETEQTPAIQILGIMEGLSAPVDAIWCMHMNDHIWPPPARPNPLLPAFIQRLAGLPNADDSIQATFAATIHHRLLYSARQITFSSSRTAGESQLRASPLMQNIPMLTADVSLAETLAEQLSLKAHETLEHMDDHRAPIVQEGDHVSGGTGLLKAQAICPAWAFYQYRLGAKALKVPTSGLDSIMRGSLVHDVLERFWEKRHFADLRDMSTDDFTPALQQAVSLTLKEFAADTDVASAAILELEHERLFNLVGDWLQFEKERGVVFKIVGCEVTKIVQICGIEVTLKIDRVHQLENGGLEFIDYKTGQTPKTKNWGEDRITEPQLPIYASFYADNTNPVTGIYFGMVKTADHAFTGVGEVNFEAEQSKRKPTFTQNFIDWPHLLNHWKACIEDIALELKAGEAATRFSDASDLMYCEVTTLLRLPERQLQFERFQTADAQGVV</sequence>
<comment type="caution">
    <text evidence="2">The sequence shown here is derived from an EMBL/GenBank/DDBJ whole genome shotgun (WGS) entry which is preliminary data.</text>
</comment>
<evidence type="ECO:0000259" key="1">
    <source>
        <dbReference type="Pfam" id="PF12705"/>
    </source>
</evidence>
<dbReference type="InterPro" id="IPR019925">
    <property type="entry name" value="DNA_repair_protein_predicted"/>
</dbReference>
<dbReference type="Pfam" id="PF12705">
    <property type="entry name" value="PDDEXK_1"/>
    <property type="match status" value="1"/>
</dbReference>
<dbReference type="AlphaFoldDB" id="A0A4Y9VUN0"/>
<evidence type="ECO:0000313" key="2">
    <source>
        <dbReference type="EMBL" id="TFW73048.1"/>
    </source>
</evidence>
<keyword evidence="2" id="KW-0347">Helicase</keyword>
<dbReference type="NCBIfam" id="TIGR03623">
    <property type="entry name" value="probable DNA repair protein"/>
    <property type="match status" value="1"/>
</dbReference>